<evidence type="ECO:0000256" key="1">
    <source>
        <dbReference type="ARBA" id="ARBA00001946"/>
    </source>
</evidence>
<evidence type="ECO:0000313" key="13">
    <source>
        <dbReference type="EMBL" id="KLN62427.1"/>
    </source>
</evidence>
<comment type="cofactor">
    <cofactor evidence="1 12">
        <name>Mg(2+)</name>
        <dbReference type="ChEBI" id="CHEBI:18420"/>
    </cofactor>
</comment>
<comment type="caution">
    <text evidence="13">The sequence shown here is derived from an EMBL/GenBank/DDBJ whole genome shotgun (WGS) entry which is preliminary data.</text>
</comment>
<dbReference type="PANTHER" id="PTHR43200">
    <property type="entry name" value="PHOSPHATASE"/>
    <property type="match status" value="1"/>
</dbReference>
<dbReference type="OrthoDB" id="9785695at2"/>
<feature type="binding site" evidence="12">
    <location>
        <position position="91"/>
    </location>
    <ligand>
        <name>Mg(2+)</name>
        <dbReference type="ChEBI" id="CHEBI:18420"/>
        <label>1</label>
        <note>catalytic</note>
    </ligand>
</feature>
<comment type="similarity">
    <text evidence="3">Belongs to the inositol monophosphatase superfamily.</text>
</comment>
<dbReference type="PROSITE" id="PS00629">
    <property type="entry name" value="IMP_1"/>
    <property type="match status" value="1"/>
</dbReference>
<dbReference type="InterPro" id="IPR020583">
    <property type="entry name" value="Inositol_monoP_metal-BS"/>
</dbReference>
<dbReference type="EMBL" id="LAQL01000002">
    <property type="protein sequence ID" value="KLN62427.1"/>
    <property type="molecule type" value="Genomic_DNA"/>
</dbReference>
<evidence type="ECO:0000256" key="2">
    <source>
        <dbReference type="ARBA" id="ARBA00004970"/>
    </source>
</evidence>
<evidence type="ECO:0000256" key="11">
    <source>
        <dbReference type="NCBIfam" id="TIGR02067"/>
    </source>
</evidence>
<reference evidence="13 14" key="1">
    <citation type="submission" date="2015-03" db="EMBL/GenBank/DDBJ databases">
        <title>Genome Sequence of Kiloniella spongiae MEBiC09566, isolated from a marine sponge.</title>
        <authorList>
            <person name="Shao Z."/>
            <person name="Wang L."/>
            <person name="Li X."/>
        </authorList>
    </citation>
    <scope>NUCLEOTIDE SEQUENCE [LARGE SCALE GENOMIC DNA]</scope>
    <source>
        <strain evidence="13 14">MEBiC09566</strain>
    </source>
</reference>
<dbReference type="PANTHER" id="PTHR43200:SF6">
    <property type="entry name" value="3'(2'),5'-BISPHOSPHATE NUCLEOTIDASE"/>
    <property type="match status" value="1"/>
</dbReference>
<comment type="catalytic activity">
    <reaction evidence="10">
        <text>L-histidinol phosphate + H2O = L-histidinol + phosphate</text>
        <dbReference type="Rhea" id="RHEA:14465"/>
        <dbReference type="ChEBI" id="CHEBI:15377"/>
        <dbReference type="ChEBI" id="CHEBI:43474"/>
        <dbReference type="ChEBI" id="CHEBI:57699"/>
        <dbReference type="ChEBI" id="CHEBI:57980"/>
        <dbReference type="EC" id="3.1.3.15"/>
    </reaction>
</comment>
<dbReference type="RefSeq" id="WP_047762549.1">
    <property type="nucleotide sequence ID" value="NZ_LAQL01000002.1"/>
</dbReference>
<dbReference type="Gene3D" id="3.40.190.80">
    <property type="match status" value="1"/>
</dbReference>
<name>A0A0H2MNW5_9PROT</name>
<evidence type="ECO:0000256" key="5">
    <source>
        <dbReference type="ARBA" id="ARBA00022605"/>
    </source>
</evidence>
<dbReference type="InterPro" id="IPR051090">
    <property type="entry name" value="Inositol_monoP_superfamily"/>
</dbReference>
<sequence length="265" mass="28859">MSSDFLCPNEFIQLGEKLCDAAQDVILKHFRQPLDVEGKSDDSPVTIADRNAESAMRDLINTAYPDHGIVGEEHGSEKLDAEFVWALDPIDGTRSFISGHAIFGTLVALLRNNQPVMGILAMPVLGERWVGATGHKTLFKDFRGITEAKTRDCAKLSDVTIATTSPHLFKEDEFPKFDKVRKNAKMPLFGGDCYNYGLVSSGLIDLTVEAGMGVYDFLAQVPILTGAGGIMTDWEGNALGMHSDGKVIAAGDTRVHQEVCDLINQ</sequence>
<dbReference type="UniPathway" id="UPA00031">
    <property type="reaction ID" value="UER00013"/>
</dbReference>
<dbReference type="CDD" id="cd01641">
    <property type="entry name" value="Bacterial_IMPase_like_1"/>
    <property type="match status" value="1"/>
</dbReference>
<keyword evidence="8 12" id="KW-0460">Magnesium</keyword>
<feature type="binding site" evidence="12">
    <location>
        <position position="72"/>
    </location>
    <ligand>
        <name>Mg(2+)</name>
        <dbReference type="ChEBI" id="CHEBI:18420"/>
        <label>1</label>
        <note>catalytic</note>
    </ligand>
</feature>
<evidence type="ECO:0000256" key="8">
    <source>
        <dbReference type="ARBA" id="ARBA00022842"/>
    </source>
</evidence>
<organism evidence="13 14">
    <name type="scientific">Kiloniella spongiae</name>
    <dbReference type="NCBI Taxonomy" id="1489064"/>
    <lineage>
        <taxon>Bacteria</taxon>
        <taxon>Pseudomonadati</taxon>
        <taxon>Pseudomonadota</taxon>
        <taxon>Alphaproteobacteria</taxon>
        <taxon>Rhodospirillales</taxon>
        <taxon>Kiloniellaceae</taxon>
        <taxon>Kiloniella</taxon>
    </lineage>
</organism>
<comment type="pathway">
    <text evidence="2">Amino-acid biosynthesis; L-histidine biosynthesis; L-histidine from 5-phospho-alpha-D-ribose 1-diphosphate: step 8/9.</text>
</comment>
<dbReference type="EC" id="3.1.3.15" evidence="4 11"/>
<dbReference type="PRINTS" id="PR00377">
    <property type="entry name" value="IMPHPHTASES"/>
</dbReference>
<feature type="binding site" evidence="12">
    <location>
        <position position="90"/>
    </location>
    <ligand>
        <name>Mg(2+)</name>
        <dbReference type="ChEBI" id="CHEBI:18420"/>
        <label>2</label>
    </ligand>
</feature>
<dbReference type="GO" id="GO:0004401">
    <property type="term" value="F:histidinol-phosphatase activity"/>
    <property type="evidence" value="ECO:0007669"/>
    <property type="project" value="UniProtKB-UniRule"/>
</dbReference>
<keyword evidence="6 12" id="KW-0479">Metal-binding</keyword>
<dbReference type="AlphaFoldDB" id="A0A0H2MNW5"/>
<evidence type="ECO:0000256" key="4">
    <source>
        <dbReference type="ARBA" id="ARBA00013085"/>
    </source>
</evidence>
<dbReference type="GO" id="GO:0046872">
    <property type="term" value="F:metal ion binding"/>
    <property type="evidence" value="ECO:0007669"/>
    <property type="project" value="UniProtKB-KW"/>
</dbReference>
<dbReference type="InterPro" id="IPR000760">
    <property type="entry name" value="Inositol_monophosphatase-like"/>
</dbReference>
<evidence type="ECO:0000256" key="3">
    <source>
        <dbReference type="ARBA" id="ARBA00009759"/>
    </source>
</evidence>
<protein>
    <recommendedName>
        <fullName evidence="4 11">Histidinol-phosphatase</fullName>
        <ecNumber evidence="4 11">3.1.3.15</ecNumber>
    </recommendedName>
</protein>
<dbReference type="Proteomes" id="UP000035444">
    <property type="component" value="Unassembled WGS sequence"/>
</dbReference>
<evidence type="ECO:0000256" key="7">
    <source>
        <dbReference type="ARBA" id="ARBA00022801"/>
    </source>
</evidence>
<dbReference type="GO" id="GO:0000105">
    <property type="term" value="P:L-histidine biosynthetic process"/>
    <property type="evidence" value="ECO:0007669"/>
    <property type="project" value="UniProtKB-UniRule"/>
</dbReference>
<evidence type="ECO:0000256" key="6">
    <source>
        <dbReference type="ARBA" id="ARBA00022723"/>
    </source>
</evidence>
<feature type="binding site" evidence="12">
    <location>
        <position position="88"/>
    </location>
    <ligand>
        <name>Mg(2+)</name>
        <dbReference type="ChEBI" id="CHEBI:18420"/>
        <label>1</label>
        <note>catalytic</note>
    </ligand>
</feature>
<evidence type="ECO:0000313" key="14">
    <source>
        <dbReference type="Proteomes" id="UP000035444"/>
    </source>
</evidence>
<dbReference type="InterPro" id="IPR011809">
    <property type="entry name" value="His_9_proposed"/>
</dbReference>
<evidence type="ECO:0000256" key="9">
    <source>
        <dbReference type="ARBA" id="ARBA00023102"/>
    </source>
</evidence>
<keyword evidence="5" id="KW-0028">Amino-acid biosynthesis</keyword>
<gene>
    <name evidence="13" type="ORF">WH96_02685</name>
</gene>
<keyword evidence="14" id="KW-1185">Reference proteome</keyword>
<dbReference type="NCBIfam" id="TIGR02067">
    <property type="entry name" value="his_9_HisN"/>
    <property type="match status" value="1"/>
</dbReference>
<dbReference type="SUPFAM" id="SSF56655">
    <property type="entry name" value="Carbohydrate phosphatase"/>
    <property type="match status" value="1"/>
</dbReference>
<proteinExistence type="inferred from homology"/>
<evidence type="ECO:0000256" key="10">
    <source>
        <dbReference type="ARBA" id="ARBA00049158"/>
    </source>
</evidence>
<accession>A0A0H2MNW5</accession>
<dbReference type="Gene3D" id="3.30.540.10">
    <property type="entry name" value="Fructose-1,6-Bisphosphatase, subunit A, domain 1"/>
    <property type="match status" value="1"/>
</dbReference>
<keyword evidence="9" id="KW-0368">Histidine biosynthesis</keyword>
<dbReference type="Pfam" id="PF00459">
    <property type="entry name" value="Inositol_P"/>
    <property type="match status" value="1"/>
</dbReference>
<keyword evidence="7" id="KW-0378">Hydrolase</keyword>
<dbReference type="PATRIC" id="fig|1489064.4.peg.1464"/>
<feature type="binding site" evidence="12">
    <location>
        <position position="216"/>
    </location>
    <ligand>
        <name>Mg(2+)</name>
        <dbReference type="ChEBI" id="CHEBI:18420"/>
        <label>1</label>
        <note>catalytic</note>
    </ligand>
</feature>
<dbReference type="STRING" id="1489064.WH96_02685"/>
<evidence type="ECO:0000256" key="12">
    <source>
        <dbReference type="PIRSR" id="PIRSR600760-2"/>
    </source>
</evidence>